<dbReference type="GO" id="GO:0052621">
    <property type="term" value="F:diguanylate cyclase activity"/>
    <property type="evidence" value="ECO:0007669"/>
    <property type="project" value="UniProtKB-EC"/>
</dbReference>
<dbReference type="EMBL" id="CCRH01000002">
    <property type="protein sequence ID" value="CDZ32076.1"/>
    <property type="molecule type" value="Genomic_DNA"/>
</dbReference>
<accession>A0A0T7FAP6</accession>
<feature type="domain" description="GGDEF" evidence="4">
    <location>
        <begin position="248"/>
        <end position="381"/>
    </location>
</feature>
<dbReference type="GO" id="GO:0043709">
    <property type="term" value="P:cell adhesion involved in single-species biofilm formation"/>
    <property type="evidence" value="ECO:0007669"/>
    <property type="project" value="TreeGrafter"/>
</dbReference>
<evidence type="ECO:0000313" key="6">
    <source>
        <dbReference type="Proteomes" id="UP000046176"/>
    </source>
</evidence>
<dbReference type="NCBIfam" id="TIGR00254">
    <property type="entry name" value="GGDEF"/>
    <property type="match status" value="1"/>
</dbReference>
<protein>
    <recommendedName>
        <fullName evidence="1">diguanylate cyclase</fullName>
        <ecNumber evidence="1">2.7.7.65</ecNumber>
    </recommendedName>
</protein>
<dbReference type="InterPro" id="IPR000160">
    <property type="entry name" value="GGDEF_dom"/>
</dbReference>
<dbReference type="SUPFAM" id="SSF55073">
    <property type="entry name" value="Nucleotide cyclase"/>
    <property type="match status" value="1"/>
</dbReference>
<dbReference type="GO" id="GO:0005886">
    <property type="term" value="C:plasma membrane"/>
    <property type="evidence" value="ECO:0007669"/>
    <property type="project" value="TreeGrafter"/>
</dbReference>
<dbReference type="SMART" id="SM00267">
    <property type="entry name" value="GGDEF"/>
    <property type="match status" value="1"/>
</dbReference>
<organism evidence="5 6">
    <name type="scientific">Neorhizobium galegae bv. officinalis</name>
    <dbReference type="NCBI Taxonomy" id="323656"/>
    <lineage>
        <taxon>Bacteria</taxon>
        <taxon>Pseudomonadati</taxon>
        <taxon>Pseudomonadota</taxon>
        <taxon>Alphaproteobacteria</taxon>
        <taxon>Hyphomicrobiales</taxon>
        <taxon>Rhizobiaceae</taxon>
        <taxon>Rhizobium/Agrobacterium group</taxon>
        <taxon>Neorhizobium</taxon>
    </lineage>
</organism>
<dbReference type="PANTHER" id="PTHR45138">
    <property type="entry name" value="REGULATORY COMPONENTS OF SENSORY TRANSDUCTION SYSTEM"/>
    <property type="match status" value="1"/>
</dbReference>
<evidence type="ECO:0000256" key="2">
    <source>
        <dbReference type="ARBA" id="ARBA00034247"/>
    </source>
</evidence>
<dbReference type="PANTHER" id="PTHR45138:SF9">
    <property type="entry name" value="DIGUANYLATE CYCLASE DGCM-RELATED"/>
    <property type="match status" value="1"/>
</dbReference>
<dbReference type="GO" id="GO:1902201">
    <property type="term" value="P:negative regulation of bacterial-type flagellum-dependent cell motility"/>
    <property type="evidence" value="ECO:0007669"/>
    <property type="project" value="TreeGrafter"/>
</dbReference>
<feature type="transmembrane region" description="Helical" evidence="3">
    <location>
        <begin position="6"/>
        <end position="25"/>
    </location>
</feature>
<reference evidence="5 6" key="1">
    <citation type="submission" date="2014-08" db="EMBL/GenBank/DDBJ databases">
        <authorList>
            <person name="Chen Y.-H."/>
        </authorList>
    </citation>
    <scope>NUCLEOTIDE SEQUENCE [LARGE SCALE GENOMIC DNA]</scope>
</reference>
<dbReference type="AlphaFoldDB" id="A0A0T7FAP6"/>
<keyword evidence="3" id="KW-0472">Membrane</keyword>
<evidence type="ECO:0000256" key="3">
    <source>
        <dbReference type="SAM" id="Phobius"/>
    </source>
</evidence>
<feature type="transmembrane region" description="Helical" evidence="3">
    <location>
        <begin position="147"/>
        <end position="168"/>
    </location>
</feature>
<keyword evidence="3" id="KW-0812">Transmembrane</keyword>
<gene>
    <name evidence="5" type="ORF">NGAL_HAMBI1145_08460</name>
</gene>
<comment type="catalytic activity">
    <reaction evidence="2">
        <text>2 GTP = 3',3'-c-di-GMP + 2 diphosphate</text>
        <dbReference type="Rhea" id="RHEA:24898"/>
        <dbReference type="ChEBI" id="CHEBI:33019"/>
        <dbReference type="ChEBI" id="CHEBI:37565"/>
        <dbReference type="ChEBI" id="CHEBI:58805"/>
        <dbReference type="EC" id="2.7.7.65"/>
    </reaction>
</comment>
<dbReference type="PROSITE" id="PS50887">
    <property type="entry name" value="GGDEF"/>
    <property type="match status" value="1"/>
</dbReference>
<evidence type="ECO:0000259" key="4">
    <source>
        <dbReference type="PROSITE" id="PS50887"/>
    </source>
</evidence>
<sequence>MESHDNFAYLLPFIFFVFGCTFLFLERWGSASSRYWGFGYVSAALGFASPLILAGLPVPVQAIVSNAFFLAAFFFYGHAFLTRFGQPVLLAERLIFCAAALLGISYLIIVKHDLRGELAVSDIACATLLVIPLWQAHRHIRRPIDRLLGAMVGLAIADSLVRVSALLILTSSGTYASLEEFVASDYAFFMQMTASVIGFLMALTVLGTVMLDIVWQHRHAAEHDPLTDLLNRRGFERAMPDFNKESFPSGAVLVCDIDHFKLVNDRFGHAAGDMVIVGLAAALRDGLPADALAARFGGEEFVAFLPGVTLAEVGVLCNAIRLAFAARDWRESGVIQQVTASFGVSSTARGDHSVHDAIGRADACLYAAKSAGRNQVVMEGQQAADPPTQLRVVSATDLRA</sequence>
<dbReference type="Proteomes" id="UP000046176">
    <property type="component" value="Unassembled WGS sequence"/>
</dbReference>
<dbReference type="EC" id="2.7.7.65" evidence="1"/>
<dbReference type="OrthoDB" id="9812260at2"/>
<feature type="transmembrane region" description="Helical" evidence="3">
    <location>
        <begin position="188"/>
        <end position="211"/>
    </location>
</feature>
<feature type="transmembrane region" description="Helical" evidence="3">
    <location>
        <begin position="62"/>
        <end position="81"/>
    </location>
</feature>
<dbReference type="CDD" id="cd01949">
    <property type="entry name" value="GGDEF"/>
    <property type="match status" value="1"/>
</dbReference>
<dbReference type="Pfam" id="PF00990">
    <property type="entry name" value="GGDEF"/>
    <property type="match status" value="1"/>
</dbReference>
<keyword evidence="3" id="KW-1133">Transmembrane helix</keyword>
<proteinExistence type="predicted"/>
<dbReference type="InterPro" id="IPR050469">
    <property type="entry name" value="Diguanylate_Cyclase"/>
</dbReference>
<name>A0A0T7FAP6_NEOGA</name>
<dbReference type="InterPro" id="IPR043128">
    <property type="entry name" value="Rev_trsase/Diguanyl_cyclase"/>
</dbReference>
<feature type="transmembrane region" description="Helical" evidence="3">
    <location>
        <begin position="37"/>
        <end position="56"/>
    </location>
</feature>
<dbReference type="Gene3D" id="3.30.70.270">
    <property type="match status" value="1"/>
</dbReference>
<evidence type="ECO:0000313" key="5">
    <source>
        <dbReference type="EMBL" id="CDZ32076.1"/>
    </source>
</evidence>
<dbReference type="FunFam" id="3.30.70.270:FF:000001">
    <property type="entry name" value="Diguanylate cyclase domain protein"/>
    <property type="match status" value="1"/>
</dbReference>
<evidence type="ECO:0000256" key="1">
    <source>
        <dbReference type="ARBA" id="ARBA00012528"/>
    </source>
</evidence>
<feature type="transmembrane region" description="Helical" evidence="3">
    <location>
        <begin position="93"/>
        <end position="112"/>
    </location>
</feature>
<dbReference type="InterPro" id="IPR029787">
    <property type="entry name" value="Nucleotide_cyclase"/>
</dbReference>
<dbReference type="RefSeq" id="WP_046665119.1">
    <property type="nucleotide sequence ID" value="NZ_CCRH01000002.1"/>
</dbReference>